<dbReference type="InterPro" id="IPR029074">
    <property type="entry name" value="Imm49"/>
</dbReference>
<organism evidence="1 2">
    <name type="scientific">Streptomyces gottesmaniae</name>
    <dbReference type="NCBI Taxonomy" id="3075518"/>
    <lineage>
        <taxon>Bacteria</taxon>
        <taxon>Bacillati</taxon>
        <taxon>Actinomycetota</taxon>
        <taxon>Actinomycetes</taxon>
        <taxon>Kitasatosporales</taxon>
        <taxon>Streptomycetaceae</taxon>
        <taxon>Streptomyces</taxon>
    </lineage>
</organism>
<proteinExistence type="predicted"/>
<dbReference type="RefSeq" id="WP_033525055.1">
    <property type="nucleotide sequence ID" value="NZ_JAVRFJ010000025.1"/>
</dbReference>
<gene>
    <name evidence="1" type="ORF">RM704_26210</name>
</gene>
<comment type="caution">
    <text evidence="1">The sequence shown here is derived from an EMBL/GenBank/DDBJ whole genome shotgun (WGS) entry which is preliminary data.</text>
</comment>
<keyword evidence="2" id="KW-1185">Reference proteome</keyword>
<evidence type="ECO:0000313" key="2">
    <source>
        <dbReference type="Proteomes" id="UP001180737"/>
    </source>
</evidence>
<protein>
    <submittedName>
        <fullName evidence="1">Immunity 49 family protein</fullName>
    </submittedName>
</protein>
<sequence>MTVRVPRDDEPSPGDATNFIEAADRRLLEEIEVLSEHPEMFGLIFSSALSKAALHCLHDATADKSETWEAWVAALQVGSAMFAAAITDQESVECRIAHKVRTIPAIGAQHFTDAGNWITAFWLAVICRDQDRMTRLSDVPVDLLLGSGAVYDEYIYDWVDALQAYWMERPGLGDKFTAAFRGTDPDRLRVADRELMLKVLYPPLNLFLQFLKRDEGQFNTALAEALRLHKEYWSADEDREQSTDGAVALGPLAVACLAYDVGMPIQVESEYLPKHLLERSWVGEFET</sequence>
<reference evidence="1" key="1">
    <citation type="submission" date="2024-05" db="EMBL/GenBank/DDBJ databases">
        <title>30 novel species of actinomycetes from the DSMZ collection.</title>
        <authorList>
            <person name="Nouioui I."/>
        </authorList>
    </citation>
    <scope>NUCLEOTIDE SEQUENCE</scope>
    <source>
        <strain evidence="1">DSM 3412</strain>
    </source>
</reference>
<dbReference type="Pfam" id="PF15575">
    <property type="entry name" value="Imm49"/>
    <property type="match status" value="1"/>
</dbReference>
<evidence type="ECO:0000313" key="1">
    <source>
        <dbReference type="EMBL" id="MDT0570912.1"/>
    </source>
</evidence>
<accession>A0ABU2Z2U6</accession>
<dbReference type="EMBL" id="JAVRFJ010000025">
    <property type="protein sequence ID" value="MDT0570912.1"/>
    <property type="molecule type" value="Genomic_DNA"/>
</dbReference>
<name>A0ABU2Z2U6_9ACTN</name>
<dbReference type="Proteomes" id="UP001180737">
    <property type="component" value="Unassembled WGS sequence"/>
</dbReference>